<dbReference type="InterPro" id="IPR002110">
    <property type="entry name" value="Ankyrin_rpt"/>
</dbReference>
<dbReference type="Pfam" id="PF12796">
    <property type="entry name" value="Ank_2"/>
    <property type="match status" value="2"/>
</dbReference>
<name>H9LIR7_RUDPH</name>
<dbReference type="SUPFAM" id="SSF48403">
    <property type="entry name" value="Ankyrin repeat"/>
    <property type="match status" value="1"/>
</dbReference>
<dbReference type="AlphaFoldDB" id="H9LIR7"/>
<protein>
    <submittedName>
        <fullName evidence="4">IkappaB</fullName>
    </submittedName>
</protein>
<accession>H9LIR7</accession>
<keyword evidence="1" id="KW-0677">Repeat</keyword>
<dbReference type="GO" id="GO:0051059">
    <property type="term" value="F:NF-kappaB binding"/>
    <property type="evidence" value="ECO:0007669"/>
    <property type="project" value="TreeGrafter"/>
</dbReference>
<dbReference type="PROSITE" id="PS50088">
    <property type="entry name" value="ANK_REPEAT"/>
    <property type="match status" value="5"/>
</dbReference>
<dbReference type="SMART" id="SM00248">
    <property type="entry name" value="ANK"/>
    <property type="match status" value="6"/>
</dbReference>
<feature type="repeat" description="ANK" evidence="3">
    <location>
        <begin position="234"/>
        <end position="266"/>
    </location>
</feature>
<feature type="repeat" description="ANK" evidence="3">
    <location>
        <begin position="193"/>
        <end position="226"/>
    </location>
</feature>
<dbReference type="EMBL" id="JF683414">
    <property type="protein sequence ID" value="AEB92230.1"/>
    <property type="molecule type" value="mRNA"/>
</dbReference>
<dbReference type="PANTHER" id="PTHR46680">
    <property type="entry name" value="NF-KAPPA-B INHIBITOR ALPHA"/>
    <property type="match status" value="1"/>
</dbReference>
<proteinExistence type="evidence at transcript level"/>
<reference evidence="4" key="1">
    <citation type="journal article" date="2013" name="Mol. Biol. Rep.">
        <title>Immune response-related gene expression profile of a novel molluscan I?B protein member from Manila clam (Ruditapes philippinarum).</title>
        <authorList>
            <person name="Lee Y."/>
            <person name="Wickamarachchi W.D."/>
            <person name="Whang I."/>
            <person name="Oh M."/>
            <person name="Umasuthan N."/>
            <person name="De Zoysa M."/>
            <person name="Oh C."/>
            <person name="Kang D.H."/>
            <person name="Lee J."/>
        </authorList>
    </citation>
    <scope>NUCLEOTIDE SEQUENCE</scope>
</reference>
<dbReference type="InterPro" id="IPR051070">
    <property type="entry name" value="NF-kappa-B_inhibitor"/>
</dbReference>
<keyword evidence="2 3" id="KW-0040">ANK repeat</keyword>
<organism evidence="4">
    <name type="scientific">Ruditapes philippinarum</name>
    <name type="common">Japanese carpet shell</name>
    <name type="synonym">Venerupis philippinarum</name>
    <dbReference type="NCBI Taxonomy" id="129788"/>
    <lineage>
        <taxon>Eukaryota</taxon>
        <taxon>Metazoa</taxon>
        <taxon>Spiralia</taxon>
        <taxon>Lophotrochozoa</taxon>
        <taxon>Mollusca</taxon>
        <taxon>Bivalvia</taxon>
        <taxon>Autobranchia</taxon>
        <taxon>Heteroconchia</taxon>
        <taxon>Euheterodonta</taxon>
        <taxon>Imparidentia</taxon>
        <taxon>Neoheterodontei</taxon>
        <taxon>Venerida</taxon>
        <taxon>Veneroidea</taxon>
        <taxon>Veneridae</taxon>
        <taxon>Ruditapes</taxon>
    </lineage>
</organism>
<evidence type="ECO:0000256" key="1">
    <source>
        <dbReference type="ARBA" id="ARBA00022737"/>
    </source>
</evidence>
<feature type="repeat" description="ANK" evidence="3">
    <location>
        <begin position="302"/>
        <end position="330"/>
    </location>
</feature>
<dbReference type="PANTHER" id="PTHR46680:SF3">
    <property type="entry name" value="NF-KAPPA-B INHIBITOR CACTUS"/>
    <property type="match status" value="1"/>
</dbReference>
<dbReference type="GO" id="GO:0071356">
    <property type="term" value="P:cellular response to tumor necrosis factor"/>
    <property type="evidence" value="ECO:0007669"/>
    <property type="project" value="TreeGrafter"/>
</dbReference>
<feature type="repeat" description="ANK" evidence="3">
    <location>
        <begin position="268"/>
        <end position="301"/>
    </location>
</feature>
<dbReference type="GO" id="GO:0005829">
    <property type="term" value="C:cytosol"/>
    <property type="evidence" value="ECO:0007669"/>
    <property type="project" value="TreeGrafter"/>
</dbReference>
<evidence type="ECO:0000256" key="2">
    <source>
        <dbReference type="ARBA" id="ARBA00023043"/>
    </source>
</evidence>
<evidence type="ECO:0000256" key="3">
    <source>
        <dbReference type="PROSITE-ProRule" id="PRU00023"/>
    </source>
</evidence>
<dbReference type="Gene3D" id="1.25.40.20">
    <property type="entry name" value="Ankyrin repeat-containing domain"/>
    <property type="match status" value="2"/>
</dbReference>
<sequence length="343" mass="38207">MADKNISPDIGNDNDLECDFAIQNPMLKKDIFHDEIPHYNKEHEFRSNFQDSGVYSMVSIDKCPVQCSDINKLSDQIRDIGISADDEGFSMKSFKSFDSESSQISVPEPEPAEIEIDLNATDEDGDSLIHVAIVSLMSESALALIDIAIDSDCLNIQNYLHQCPLHLAVLTRQTEIVKALIEKGANVTLRDQQGNTPLHIACRMGDRDSVMALVKSFGDDVSGRKEYFAVRNCEGLTCVHVASQYKEFLILGHLFAKGADVNIGDAKSGRTILHYAAENKDMATVTKLLTHRNIDVDCKTFKGETPLVLAFWRNAEDIVKKLVSKGAEFSYDLFEESDDDNYV</sequence>
<dbReference type="InterPro" id="IPR036770">
    <property type="entry name" value="Ankyrin_rpt-contain_sf"/>
</dbReference>
<feature type="repeat" description="ANK" evidence="3">
    <location>
        <begin position="160"/>
        <end position="192"/>
    </location>
</feature>
<dbReference type="PROSITE" id="PS50297">
    <property type="entry name" value="ANK_REP_REGION"/>
    <property type="match status" value="4"/>
</dbReference>
<evidence type="ECO:0000313" key="4">
    <source>
        <dbReference type="EMBL" id="AEB92230.1"/>
    </source>
</evidence>